<dbReference type="OrthoDB" id="41258at2759"/>
<sequence length="830" mass="89840">MVLCGNATLPMRFAGPSNLTPEMYGKASQTAHTVLGIALACICVVWGAFIVLPERFGKKQCYAAAGALSAAAGLYLIAWVQLLSTPDFARRDLVQRQHTAIGRCLLAAGLQELLFARARPGERLARTHDAWFANLAVVALVFVGHPQRASRAVVAHVAIGCCLLTGAYLLASEKKADFRQSSLDAVYAGAAVALAAVVLVAYREPAEGGAVHRGVEPTCMPGAYLAYLANAVAFVTAAWLLVSYVLDARGRRAPRYELASMTEGGCPPAPDAVPKRYEPSPRAGGAPPAPDADDGTGHDLDFKADLAALNRKLALMKLPTLPYLPPTLESHAELNEGLRRVVARGGRFARFASALLDRQSRRRRWKRPALLGTCPSVEAVDFTSQSVGAPSAPDADDGTGAPAAADEPPTPPPSPPTTREVRLVAITSGGPRKHALLAAFERRPTVWDAAISRKAFGDGTPGPVAGFILEFVEAVPGEACRTRKRTEQHCGDVLDDLRLDDAQREEFGRCAGLARPANRRVLGCLLANLRAMRVVQERRDALIVEDNVRPLLEGASQSVLKVLDDACDLLYLGHLAHADTLQRIPRGLSDAPELTTDGQNHELWGTYAYRPSLVLYQKILAYIRDGFPKSLFHCRRRDCDVVPIDKLMQRVARKANLPIKCLAPPAFYRMPPVLPSKIHRKWDAGYEEASRGQLALYGLAWRDVWLTPAEREIVEPEEHFINDVLADNAAFDAETRAKPFVPADQAAALLEIFDDDAVCAVVRAKLGPRFEACAATVEAWRSRDDLGVSIRKVVDDLAADHLRPDGMLERLRGGVDAASYGVATLLSNLS</sequence>
<feature type="region of interest" description="Disordered" evidence="1">
    <location>
        <begin position="384"/>
        <end position="419"/>
    </location>
</feature>
<evidence type="ECO:0000313" key="3">
    <source>
        <dbReference type="EMBL" id="CAH0379711.1"/>
    </source>
</evidence>
<keyword evidence="4" id="KW-1185">Reference proteome</keyword>
<dbReference type="Proteomes" id="UP000789595">
    <property type="component" value="Unassembled WGS sequence"/>
</dbReference>
<feature type="compositionally biased region" description="Low complexity" evidence="1">
    <location>
        <begin position="389"/>
        <end position="407"/>
    </location>
</feature>
<reference evidence="3" key="1">
    <citation type="submission" date="2021-11" db="EMBL/GenBank/DDBJ databases">
        <authorList>
            <consortium name="Genoscope - CEA"/>
            <person name="William W."/>
        </authorList>
    </citation>
    <scope>NUCLEOTIDE SEQUENCE</scope>
</reference>
<feature type="transmembrane region" description="Helical" evidence="2">
    <location>
        <begin position="153"/>
        <end position="171"/>
    </location>
</feature>
<keyword evidence="2" id="KW-1133">Transmembrane helix</keyword>
<feature type="transmembrane region" description="Helical" evidence="2">
    <location>
        <begin position="222"/>
        <end position="246"/>
    </location>
</feature>
<protein>
    <submittedName>
        <fullName evidence="3">Uncharacterized protein</fullName>
    </submittedName>
</protein>
<evidence type="ECO:0000256" key="1">
    <source>
        <dbReference type="SAM" id="MobiDB-lite"/>
    </source>
</evidence>
<feature type="transmembrane region" description="Helical" evidence="2">
    <location>
        <begin position="183"/>
        <end position="202"/>
    </location>
</feature>
<gene>
    <name evidence="3" type="ORF">PECAL_6P13430</name>
</gene>
<accession>A0A8J2X3L3</accession>
<proteinExistence type="predicted"/>
<evidence type="ECO:0000256" key="2">
    <source>
        <dbReference type="SAM" id="Phobius"/>
    </source>
</evidence>
<keyword evidence="2" id="KW-0472">Membrane</keyword>
<evidence type="ECO:0000313" key="4">
    <source>
        <dbReference type="Proteomes" id="UP000789595"/>
    </source>
</evidence>
<organism evidence="3 4">
    <name type="scientific">Pelagomonas calceolata</name>
    <dbReference type="NCBI Taxonomy" id="35677"/>
    <lineage>
        <taxon>Eukaryota</taxon>
        <taxon>Sar</taxon>
        <taxon>Stramenopiles</taxon>
        <taxon>Ochrophyta</taxon>
        <taxon>Pelagophyceae</taxon>
        <taxon>Pelagomonadales</taxon>
        <taxon>Pelagomonadaceae</taxon>
        <taxon>Pelagomonas</taxon>
    </lineage>
</organism>
<feature type="transmembrane region" description="Helical" evidence="2">
    <location>
        <begin position="31"/>
        <end position="52"/>
    </location>
</feature>
<keyword evidence="2" id="KW-0812">Transmembrane</keyword>
<name>A0A8J2X3L3_9STRA</name>
<feature type="transmembrane region" description="Helical" evidence="2">
    <location>
        <begin position="130"/>
        <end position="147"/>
    </location>
</feature>
<dbReference type="AlphaFoldDB" id="A0A8J2X3L3"/>
<comment type="caution">
    <text evidence="3">The sequence shown here is derived from an EMBL/GenBank/DDBJ whole genome shotgun (WGS) entry which is preliminary data.</text>
</comment>
<dbReference type="EMBL" id="CAKKNE010000006">
    <property type="protein sequence ID" value="CAH0379711.1"/>
    <property type="molecule type" value="Genomic_DNA"/>
</dbReference>
<feature type="transmembrane region" description="Helical" evidence="2">
    <location>
        <begin position="61"/>
        <end position="80"/>
    </location>
</feature>
<feature type="region of interest" description="Disordered" evidence="1">
    <location>
        <begin position="260"/>
        <end position="298"/>
    </location>
</feature>